<protein>
    <submittedName>
        <fullName evidence="1">Uncharacterized protein</fullName>
    </submittedName>
</protein>
<dbReference type="EMBL" id="CP001918">
    <property type="protein sequence ID" value="ADF61090.1"/>
    <property type="molecule type" value="Genomic_DNA"/>
</dbReference>
<name>A0A0H3CHG7_ENTCC</name>
<evidence type="ECO:0000313" key="2">
    <source>
        <dbReference type="Proteomes" id="UP000002363"/>
    </source>
</evidence>
<gene>
    <name evidence="1" type="ordered locus">ECL_01531</name>
</gene>
<evidence type="ECO:0000313" key="1">
    <source>
        <dbReference type="EMBL" id="ADF61090.1"/>
    </source>
</evidence>
<dbReference type="KEGG" id="enc:ECL_01531"/>
<sequence length="41" mass="4462">MTVKFSNERRAGEPAIYLPDDAEGDKVNNAPGNKDVVLLNC</sequence>
<proteinExistence type="predicted"/>
<reference evidence="1 2" key="1">
    <citation type="journal article" date="2010" name="J. Bacteriol.">
        <title>Complete genome sequence of Enterobacter cloacae subsp. cloacae type strain ATCC 13047.</title>
        <authorList>
            <person name="Ren Y."/>
            <person name="Ren Y."/>
            <person name="Zhou Z."/>
            <person name="Guo X."/>
            <person name="Li Y."/>
            <person name="Feng L."/>
            <person name="Wang L."/>
        </authorList>
    </citation>
    <scope>NUCLEOTIDE SEQUENCE [LARGE SCALE GENOMIC DNA]</scope>
    <source>
        <strain evidence="2">ATCC 13047 / DSM 30054 / NBRC 13535 / NCTC 10005 / WDCM 00083 / NCDC 279-56</strain>
    </source>
</reference>
<accession>A0A0H3CHG7</accession>
<dbReference type="HOGENOM" id="CLU_3269460_0_0_6"/>
<dbReference type="AlphaFoldDB" id="A0A0H3CHG7"/>
<organism evidence="1 2">
    <name type="scientific">Enterobacter cloacae subsp. cloacae (strain ATCC 13047 / DSM 30054 / NBRC 13535 / NCTC 10005 / WDCM 00083 / NCDC 279-56)</name>
    <dbReference type="NCBI Taxonomy" id="716541"/>
    <lineage>
        <taxon>Bacteria</taxon>
        <taxon>Pseudomonadati</taxon>
        <taxon>Pseudomonadota</taxon>
        <taxon>Gammaproteobacteria</taxon>
        <taxon>Enterobacterales</taxon>
        <taxon>Enterobacteriaceae</taxon>
        <taxon>Enterobacter</taxon>
        <taxon>Enterobacter cloacae complex</taxon>
    </lineage>
</organism>
<keyword evidence="2" id="KW-1185">Reference proteome</keyword>
<dbReference type="EnsemblBacteria" id="ADF61090">
    <property type="protein sequence ID" value="ADF61090"/>
    <property type="gene ID" value="ECL_01531"/>
</dbReference>
<dbReference type="Proteomes" id="UP000002363">
    <property type="component" value="Chromosome"/>
</dbReference>